<dbReference type="OrthoDB" id="3853028at2"/>
<protein>
    <recommendedName>
        <fullName evidence="4">CBS domain-containing protein</fullName>
    </recommendedName>
</protein>
<dbReference type="InterPro" id="IPR046342">
    <property type="entry name" value="CBS_dom_sf"/>
</dbReference>
<feature type="compositionally biased region" description="Polar residues" evidence="1">
    <location>
        <begin position="1"/>
        <end position="13"/>
    </location>
</feature>
<evidence type="ECO:0000313" key="3">
    <source>
        <dbReference type="Proteomes" id="UP000219072"/>
    </source>
</evidence>
<evidence type="ECO:0000313" key="2">
    <source>
        <dbReference type="EMBL" id="SOD62144.1"/>
    </source>
</evidence>
<gene>
    <name evidence="2" type="ORF">SAMN06297387_104314</name>
</gene>
<feature type="region of interest" description="Disordered" evidence="1">
    <location>
        <begin position="1"/>
        <end position="24"/>
    </location>
</feature>
<proteinExistence type="predicted"/>
<evidence type="ECO:0008006" key="4">
    <source>
        <dbReference type="Google" id="ProtNLM"/>
    </source>
</evidence>
<organism evidence="2 3">
    <name type="scientific">Streptomyces zhaozhouensis</name>
    <dbReference type="NCBI Taxonomy" id="1300267"/>
    <lineage>
        <taxon>Bacteria</taxon>
        <taxon>Bacillati</taxon>
        <taxon>Actinomycetota</taxon>
        <taxon>Actinomycetes</taxon>
        <taxon>Kitasatosporales</taxon>
        <taxon>Streptomycetaceae</taxon>
        <taxon>Streptomyces</taxon>
    </lineage>
</organism>
<evidence type="ECO:0000256" key="1">
    <source>
        <dbReference type="SAM" id="MobiDB-lite"/>
    </source>
</evidence>
<dbReference type="SUPFAM" id="SSF54631">
    <property type="entry name" value="CBS-domain pair"/>
    <property type="match status" value="1"/>
</dbReference>
<sequence>MTLVQTCARSTPTVPAGAADRTASAGPRVWDAMTVEVALSLMAAADTGHLVICDDDGQRTGCVALDRLTDVRDSPGYTDRVRLRDLADTAGHCAPPELLVVPG</sequence>
<accession>A0A286DU97</accession>
<name>A0A286DU97_9ACTN</name>
<keyword evidence="3" id="KW-1185">Reference proteome</keyword>
<dbReference type="AlphaFoldDB" id="A0A286DU97"/>
<dbReference type="RefSeq" id="WP_097230597.1">
    <property type="nucleotide sequence ID" value="NZ_OCNE01000004.1"/>
</dbReference>
<dbReference type="Proteomes" id="UP000219072">
    <property type="component" value="Unassembled WGS sequence"/>
</dbReference>
<reference evidence="2 3" key="1">
    <citation type="submission" date="2017-09" db="EMBL/GenBank/DDBJ databases">
        <authorList>
            <person name="Ehlers B."/>
            <person name="Leendertz F.H."/>
        </authorList>
    </citation>
    <scope>NUCLEOTIDE SEQUENCE [LARGE SCALE GENOMIC DNA]</scope>
    <source>
        <strain evidence="2 3">CGMCC 4.7095</strain>
    </source>
</reference>
<dbReference type="EMBL" id="OCNE01000004">
    <property type="protein sequence ID" value="SOD62144.1"/>
    <property type="molecule type" value="Genomic_DNA"/>
</dbReference>